<dbReference type="Proteomes" id="UP000680865">
    <property type="component" value="Unassembled WGS sequence"/>
</dbReference>
<dbReference type="AlphaFoldDB" id="A0A919VPA4"/>
<proteinExistence type="predicted"/>
<dbReference type="Gene3D" id="3.40.720.10">
    <property type="entry name" value="Alkaline Phosphatase, subunit A"/>
    <property type="match status" value="1"/>
</dbReference>
<dbReference type="GO" id="GO:0016787">
    <property type="term" value="F:hydrolase activity"/>
    <property type="evidence" value="ECO:0007669"/>
    <property type="project" value="UniProtKB-ARBA"/>
</dbReference>
<dbReference type="EMBL" id="BOQP01000008">
    <property type="protein sequence ID" value="GIM70947.1"/>
    <property type="molecule type" value="Genomic_DNA"/>
</dbReference>
<dbReference type="InterPro" id="IPR017850">
    <property type="entry name" value="Alkaline_phosphatase_core_sf"/>
</dbReference>
<name>A0A919VPA4_9ACTN</name>
<evidence type="ECO:0000313" key="2">
    <source>
        <dbReference type="Proteomes" id="UP000680865"/>
    </source>
</evidence>
<comment type="caution">
    <text evidence="1">The sequence shown here is derived from an EMBL/GenBank/DDBJ whole genome shotgun (WGS) entry which is preliminary data.</text>
</comment>
<gene>
    <name evidence="1" type="ORF">Aco04nite_22970</name>
</gene>
<organism evidence="1 2">
    <name type="scientific">Winogradskya consettensis</name>
    <dbReference type="NCBI Taxonomy" id="113560"/>
    <lineage>
        <taxon>Bacteria</taxon>
        <taxon>Bacillati</taxon>
        <taxon>Actinomycetota</taxon>
        <taxon>Actinomycetes</taxon>
        <taxon>Micromonosporales</taxon>
        <taxon>Micromonosporaceae</taxon>
        <taxon>Winogradskya</taxon>
    </lineage>
</organism>
<dbReference type="SUPFAM" id="SSF53649">
    <property type="entry name" value="Alkaline phosphatase-like"/>
    <property type="match status" value="1"/>
</dbReference>
<evidence type="ECO:0000313" key="1">
    <source>
        <dbReference type="EMBL" id="GIM70947.1"/>
    </source>
</evidence>
<dbReference type="Pfam" id="PF01663">
    <property type="entry name" value="Phosphodiest"/>
    <property type="match status" value="1"/>
</dbReference>
<dbReference type="PANTHER" id="PTHR10151:SF120">
    <property type="entry name" value="BIS(5'-ADENOSYL)-TRIPHOSPHATASE"/>
    <property type="match status" value="1"/>
</dbReference>
<keyword evidence="2" id="KW-1185">Reference proteome</keyword>
<reference evidence="1" key="1">
    <citation type="submission" date="2021-03" db="EMBL/GenBank/DDBJ databases">
        <title>Whole genome shotgun sequence of Actinoplanes consettensis NBRC 14913.</title>
        <authorList>
            <person name="Komaki H."/>
            <person name="Tamura T."/>
        </authorList>
    </citation>
    <scope>NUCLEOTIDE SEQUENCE</scope>
    <source>
        <strain evidence="1">NBRC 14913</strain>
    </source>
</reference>
<accession>A0A919VPA4</accession>
<dbReference type="InterPro" id="IPR002591">
    <property type="entry name" value="Phosphodiest/P_Trfase"/>
</dbReference>
<protein>
    <submittedName>
        <fullName evidence="1">Alkaline phosphatase family protein</fullName>
    </submittedName>
</protein>
<sequence length="455" mass="49510">MKPVVVLDVVGLTPRLLRHMPRLSRLGGFRASLGTVLPAVTCSVQSTFLTGVLPAEHGIVGNGWYFRELGEVLLWRQHNALVGGEKLWDAARAVRPGYTVANICWWYAMGAAVDWTVTPRPIYHADGRKDPDCYTYPPSLHDELVTRLGPFPLFSYWGANAGMPSSEWICRAAVQIMQDHNPDLTLVYVPHLDYDLQRYGPSGPEAAAAAAALDAVLAPVLDAAAARDATVVVLSEYGITDVSRPVDINRALRRSGHLEVYTQAGMEYLDPWVSRAFAVADHQVAHVYVRDKADISQVAKLCADLPGVESVLDKSEQAGLGHERSGDLVLIAEPDAWFTYYYWLDDARAPDFARLVEIHRKPGYDPAELFFDPAGPGAAKGRAGLALLRKKIGLRYLMNVVGLDAGAAAVRGSHGRLPTDPLDAPVLLCTDAAAARDSFAATEVKDLLLRLADLA</sequence>
<dbReference type="PANTHER" id="PTHR10151">
    <property type="entry name" value="ECTONUCLEOTIDE PYROPHOSPHATASE/PHOSPHODIESTERASE"/>
    <property type="match status" value="1"/>
</dbReference>
<dbReference type="RefSeq" id="WP_212997160.1">
    <property type="nucleotide sequence ID" value="NZ_BAAATW010000003.1"/>
</dbReference>